<keyword evidence="4" id="KW-1185">Reference proteome</keyword>
<dbReference type="EMBL" id="JBHRTI010000004">
    <property type="protein sequence ID" value="MFC3148275.1"/>
    <property type="molecule type" value="Genomic_DNA"/>
</dbReference>
<comment type="caution">
    <text evidence="3">The sequence shown here is derived from an EMBL/GenBank/DDBJ whole genome shotgun (WGS) entry which is preliminary data.</text>
</comment>
<evidence type="ECO:0000256" key="2">
    <source>
        <dbReference type="SAM" id="SignalP"/>
    </source>
</evidence>
<protein>
    <recommendedName>
        <fullName evidence="5">Lipoprotein</fullName>
    </recommendedName>
</protein>
<reference evidence="4" key="1">
    <citation type="journal article" date="2019" name="Int. J. Syst. Evol. Microbiol.">
        <title>The Global Catalogue of Microorganisms (GCM) 10K type strain sequencing project: providing services to taxonomists for standard genome sequencing and annotation.</title>
        <authorList>
            <consortium name="The Broad Institute Genomics Platform"/>
            <consortium name="The Broad Institute Genome Sequencing Center for Infectious Disease"/>
            <person name="Wu L."/>
            <person name="Ma J."/>
        </authorList>
    </citation>
    <scope>NUCLEOTIDE SEQUENCE [LARGE SCALE GENOMIC DNA]</scope>
    <source>
        <strain evidence="4">KCTC 52168</strain>
    </source>
</reference>
<feature type="region of interest" description="Disordered" evidence="1">
    <location>
        <begin position="99"/>
        <end position="124"/>
    </location>
</feature>
<feature type="region of interest" description="Disordered" evidence="1">
    <location>
        <begin position="149"/>
        <end position="168"/>
    </location>
</feature>
<feature type="chain" id="PRO_5045848586" description="Lipoprotein" evidence="2">
    <location>
        <begin position="32"/>
        <end position="228"/>
    </location>
</feature>
<sequence>MSDHPMFPAHPSRGSAALALACAALLLAACATPQHLDAIRAAPPGEPLPVREGLWQVTGSVKFEPLLVQTLSAVSGRAAERDYPICLRGVRAKLPMAMPREAEPAATETGMPMPTDPTGRSRDCRGERLQTQAGWRVDELCTVNQPALPARRRPDGREMPAVPASTRQMSMKAEYWRESDERFSGFSRAGGGGPDDGRVAMTIRYSARFVSPDCGEVPARSQGKFGEP</sequence>
<keyword evidence="2" id="KW-0732">Signal</keyword>
<evidence type="ECO:0000313" key="3">
    <source>
        <dbReference type="EMBL" id="MFC3148275.1"/>
    </source>
</evidence>
<name>A0ABV7H3B1_9BURK</name>
<gene>
    <name evidence="3" type="ORF">ACFOEN_11545</name>
</gene>
<evidence type="ECO:0008006" key="5">
    <source>
        <dbReference type="Google" id="ProtNLM"/>
    </source>
</evidence>
<evidence type="ECO:0000313" key="4">
    <source>
        <dbReference type="Proteomes" id="UP001595556"/>
    </source>
</evidence>
<proteinExistence type="predicted"/>
<organism evidence="3 4">
    <name type="scientific">Piscinibacterium candidicorallinum</name>
    <dbReference type="NCBI Taxonomy" id="1793872"/>
    <lineage>
        <taxon>Bacteria</taxon>
        <taxon>Pseudomonadati</taxon>
        <taxon>Pseudomonadota</taxon>
        <taxon>Betaproteobacteria</taxon>
        <taxon>Burkholderiales</taxon>
        <taxon>Piscinibacterium</taxon>
    </lineage>
</organism>
<dbReference type="Proteomes" id="UP001595556">
    <property type="component" value="Unassembled WGS sequence"/>
</dbReference>
<feature type="compositionally biased region" description="Low complexity" evidence="1">
    <location>
        <begin position="99"/>
        <end position="109"/>
    </location>
</feature>
<evidence type="ECO:0000256" key="1">
    <source>
        <dbReference type="SAM" id="MobiDB-lite"/>
    </source>
</evidence>
<feature type="signal peptide" evidence="2">
    <location>
        <begin position="1"/>
        <end position="31"/>
    </location>
</feature>
<dbReference type="RefSeq" id="WP_377304054.1">
    <property type="nucleotide sequence ID" value="NZ_CP180191.1"/>
</dbReference>
<accession>A0ABV7H3B1</accession>